<dbReference type="Proteomes" id="UP001153555">
    <property type="component" value="Unassembled WGS sequence"/>
</dbReference>
<evidence type="ECO:0000313" key="1">
    <source>
        <dbReference type="EMBL" id="CAA0828134.1"/>
    </source>
</evidence>
<name>A0A9N7NCY8_STRHE</name>
<protein>
    <submittedName>
        <fullName evidence="1">Uncharacterized protein</fullName>
    </submittedName>
</protein>
<dbReference type="PANTHER" id="PTHR35095:SF1">
    <property type="entry name" value="OS05G0143300 PROTEIN"/>
    <property type="match status" value="1"/>
</dbReference>
<dbReference type="EMBL" id="CACSLK010027752">
    <property type="protein sequence ID" value="CAA0828134.1"/>
    <property type="molecule type" value="Genomic_DNA"/>
</dbReference>
<proteinExistence type="predicted"/>
<reference evidence="1" key="1">
    <citation type="submission" date="2019-12" db="EMBL/GenBank/DDBJ databases">
        <authorList>
            <person name="Scholes J."/>
        </authorList>
    </citation>
    <scope>NUCLEOTIDE SEQUENCE</scope>
</reference>
<evidence type="ECO:0000313" key="2">
    <source>
        <dbReference type="Proteomes" id="UP001153555"/>
    </source>
</evidence>
<dbReference type="OrthoDB" id="1918704at2759"/>
<gene>
    <name evidence="1" type="ORF">SHERM_23829</name>
</gene>
<dbReference type="AlphaFoldDB" id="A0A9N7NCY8"/>
<comment type="caution">
    <text evidence="1">The sequence shown here is derived from an EMBL/GenBank/DDBJ whole genome shotgun (WGS) entry which is preliminary data.</text>
</comment>
<sequence length="449" mass="49886">MCNLRKLWSDLVKSKNNWTGRRPREIDGGETSVFPVKCENQRDELLEILGFRPSELRFLIETTDFHHFLPYHGPNQELVHPFSFNLSLQQKEELRSDGGLLGSNPFVTIDSTSKRPILAEIQDSYPDSAALSFGIAERYARLEKILKLLGSKSIEEQGDSIDLSVLNGLTGLRLPIKDLSQHAFAASFSSLCFSDGQLLHDLIHPTRELCLNEPLLGQVPCNCISTEMSDFFSIITEISSFKNTTKSSSQTLLVPYFERRRRARVNTDASKVSATETAVLKSPYKLKEKAPQKKKTNSKSVKEREVYNNSYLHACESLLSVIVDRQQKGKNTLLSLKKSGSQLTHFLTKLSASIAGAGIAVVLSALCRVACSRVPFCSSKVLSTGLGLGLVWLSWAVNKLRITVITISKSSGKVGEKEDEMMMGDLDRNLKDIYLRVAALMAVVVLKVA</sequence>
<dbReference type="PANTHER" id="PTHR35095">
    <property type="entry name" value="OS05G0143300 PROTEIN"/>
    <property type="match status" value="1"/>
</dbReference>
<organism evidence="1 2">
    <name type="scientific">Striga hermonthica</name>
    <name type="common">Purple witchweed</name>
    <name type="synonym">Buchnera hermonthica</name>
    <dbReference type="NCBI Taxonomy" id="68872"/>
    <lineage>
        <taxon>Eukaryota</taxon>
        <taxon>Viridiplantae</taxon>
        <taxon>Streptophyta</taxon>
        <taxon>Embryophyta</taxon>
        <taxon>Tracheophyta</taxon>
        <taxon>Spermatophyta</taxon>
        <taxon>Magnoliopsida</taxon>
        <taxon>eudicotyledons</taxon>
        <taxon>Gunneridae</taxon>
        <taxon>Pentapetalae</taxon>
        <taxon>asterids</taxon>
        <taxon>lamiids</taxon>
        <taxon>Lamiales</taxon>
        <taxon>Orobanchaceae</taxon>
        <taxon>Buchnereae</taxon>
        <taxon>Striga</taxon>
    </lineage>
</organism>
<keyword evidence="2" id="KW-1185">Reference proteome</keyword>
<accession>A0A9N7NCY8</accession>